<dbReference type="EC" id="2.7.11.24" evidence="9"/>
<dbReference type="Gene3D" id="3.30.200.20">
    <property type="entry name" value="Phosphorylase Kinase, domain 1"/>
    <property type="match status" value="1"/>
</dbReference>
<evidence type="ECO:0000256" key="9">
    <source>
        <dbReference type="RuleBase" id="RU368052"/>
    </source>
</evidence>
<dbReference type="InterPro" id="IPR000719">
    <property type="entry name" value="Prot_kinase_dom"/>
</dbReference>
<evidence type="ECO:0000256" key="1">
    <source>
        <dbReference type="ARBA" id="ARBA00022527"/>
    </source>
</evidence>
<reference evidence="12 13" key="2">
    <citation type="submission" date="2018-10" db="EMBL/GenBank/DDBJ databases">
        <authorList>
            <consortium name="Pathogen Informatics"/>
        </authorList>
    </citation>
    <scope>NUCLEOTIDE SEQUENCE [LARGE SCALE GENOMIC DNA]</scope>
</reference>
<keyword evidence="5 9" id="KW-0418">Kinase</keyword>
<evidence type="ECO:0000256" key="7">
    <source>
        <dbReference type="ARBA" id="ARBA00047592"/>
    </source>
</evidence>
<evidence type="ECO:0000259" key="11">
    <source>
        <dbReference type="PROSITE" id="PS50011"/>
    </source>
</evidence>
<protein>
    <recommendedName>
        <fullName evidence="9">Stress-activated protein kinase JNK</fullName>
        <ecNumber evidence="9">2.7.11.24</ecNumber>
    </recommendedName>
</protein>
<dbReference type="WBParaSite" id="EVEC_0001268601-mRNA-1">
    <property type="protein sequence ID" value="EVEC_0001268601-mRNA-1"/>
    <property type="gene ID" value="EVEC_0001268601"/>
</dbReference>
<dbReference type="InterPro" id="IPR011009">
    <property type="entry name" value="Kinase-like_dom_sf"/>
</dbReference>
<dbReference type="Pfam" id="PF00069">
    <property type="entry name" value="Pkinase"/>
    <property type="match status" value="1"/>
</dbReference>
<dbReference type="EMBL" id="UXUI01012848">
    <property type="protein sequence ID" value="VDD97108.1"/>
    <property type="molecule type" value="Genomic_DNA"/>
</dbReference>
<reference evidence="14" key="1">
    <citation type="submission" date="2017-02" db="UniProtKB">
        <authorList>
            <consortium name="WormBaseParasite"/>
        </authorList>
    </citation>
    <scope>IDENTIFICATION</scope>
</reference>
<keyword evidence="1 9" id="KW-0723">Serine/threonine-protein kinase</keyword>
<name>A0A0N4VNW3_ENTVE</name>
<proteinExistence type="inferred from homology"/>
<dbReference type="FunFam" id="3.30.200.20:FF:000210">
    <property type="entry name" value="Mitogen-activated protein kinase"/>
    <property type="match status" value="1"/>
</dbReference>
<comment type="catalytic activity">
    <reaction evidence="7">
        <text>L-threonyl-[protein] + ATP = O-phospho-L-threonyl-[protein] + ADP + H(+)</text>
        <dbReference type="Rhea" id="RHEA:46608"/>
        <dbReference type="Rhea" id="RHEA-COMP:11060"/>
        <dbReference type="Rhea" id="RHEA-COMP:11605"/>
        <dbReference type="ChEBI" id="CHEBI:15378"/>
        <dbReference type="ChEBI" id="CHEBI:30013"/>
        <dbReference type="ChEBI" id="CHEBI:30616"/>
        <dbReference type="ChEBI" id="CHEBI:61977"/>
        <dbReference type="ChEBI" id="CHEBI:456216"/>
        <dbReference type="EC" id="2.7.11.24"/>
    </reaction>
</comment>
<dbReference type="GO" id="GO:0004707">
    <property type="term" value="F:MAP kinase activity"/>
    <property type="evidence" value="ECO:0007669"/>
    <property type="project" value="UniProtKB-UniRule"/>
</dbReference>
<dbReference type="PROSITE" id="PS50011">
    <property type="entry name" value="PROTEIN_KINASE_DOM"/>
    <property type="match status" value="1"/>
</dbReference>
<dbReference type="GO" id="GO:0005524">
    <property type="term" value="F:ATP binding"/>
    <property type="evidence" value="ECO:0007669"/>
    <property type="project" value="UniProtKB-UniRule"/>
</dbReference>
<keyword evidence="9" id="KW-0460">Magnesium</keyword>
<feature type="domain" description="Protein kinase" evidence="11">
    <location>
        <begin position="78"/>
        <end position="361"/>
    </location>
</feature>
<dbReference type="Gene3D" id="1.10.510.10">
    <property type="entry name" value="Transferase(Phosphotransferase) domain 1"/>
    <property type="match status" value="1"/>
</dbReference>
<dbReference type="FunFam" id="1.10.510.10:FF:000624">
    <property type="entry name" value="Mitogen-activated protein kinase"/>
    <property type="match status" value="1"/>
</dbReference>
<dbReference type="SUPFAM" id="SSF56112">
    <property type="entry name" value="Protein kinase-like (PK-like)"/>
    <property type="match status" value="1"/>
</dbReference>
<keyword evidence="10" id="KW-0732">Signal</keyword>
<dbReference type="STRING" id="51028.A0A0N4VNW3"/>
<dbReference type="CDD" id="cd07850">
    <property type="entry name" value="STKc_JNK"/>
    <property type="match status" value="1"/>
</dbReference>
<evidence type="ECO:0000313" key="12">
    <source>
        <dbReference type="EMBL" id="VDD97108.1"/>
    </source>
</evidence>
<dbReference type="OrthoDB" id="192887at2759"/>
<organism evidence="14">
    <name type="scientific">Enterobius vermicularis</name>
    <name type="common">Human pinworm</name>
    <dbReference type="NCBI Taxonomy" id="51028"/>
    <lineage>
        <taxon>Eukaryota</taxon>
        <taxon>Metazoa</taxon>
        <taxon>Ecdysozoa</taxon>
        <taxon>Nematoda</taxon>
        <taxon>Chromadorea</taxon>
        <taxon>Rhabditida</taxon>
        <taxon>Spirurina</taxon>
        <taxon>Oxyuridomorpha</taxon>
        <taxon>Oxyuroidea</taxon>
        <taxon>Oxyuridae</taxon>
        <taxon>Enterobius</taxon>
    </lineage>
</organism>
<evidence type="ECO:0000313" key="14">
    <source>
        <dbReference type="WBParaSite" id="EVEC_0001268601-mRNA-1"/>
    </source>
</evidence>
<comment type="similarity">
    <text evidence="9">Belongs to the protein kinase superfamily. CMGC Ser/Thr protein kinase family. MAP kinase subfamily.</text>
</comment>
<feature type="signal peptide" evidence="10">
    <location>
        <begin position="1"/>
        <end position="25"/>
    </location>
</feature>
<evidence type="ECO:0000256" key="6">
    <source>
        <dbReference type="ARBA" id="ARBA00022840"/>
    </source>
</evidence>
<evidence type="ECO:0000256" key="2">
    <source>
        <dbReference type="ARBA" id="ARBA00022553"/>
    </source>
</evidence>
<dbReference type="PRINTS" id="PR01772">
    <property type="entry name" value="JNKMAPKINASE"/>
</dbReference>
<sequence>MLLFVKDIVILIQLAKIWLATSSAGREHDLDAISLDSCASAFGSVRSRIAIPMASTSVASEFYTVDINDTRFCILKRYRDLRVIGSGAQGVVCSAYDTIRKQNVAIKRLSRPFLNVTHAKRAYREFKIMNLVRHKNIIGLLDAFTPQKRLDEFLDLYIVMELMEANFCSVIQMDLDHERLSYLLYQMLCADLKPSNIVVNSLCILKILDFGLARSTVDSFQMTPYVVTRYYRAPEVILGMAYKENVDIWSIGCIFAELVKKTVLFPGTDHIDQWTRIVTLLGTPSREFTSRLQSGVRSYVESRQIYEPMPFENLFSDLMFPPASSNPYLCPAQARDLLSRMLVIDPDLRISVDDALHHPYVHVWFDESEVYAPPPEQYDHSIDAVDHTVEEWKEIIFNEIISYEQTHNTMSATPESTEEPN</sequence>
<keyword evidence="3 9" id="KW-0808">Transferase</keyword>
<evidence type="ECO:0000256" key="5">
    <source>
        <dbReference type="ARBA" id="ARBA00022777"/>
    </source>
</evidence>
<gene>
    <name evidence="12" type="ORF">EVEC_LOCUS11859</name>
</gene>
<evidence type="ECO:0000256" key="3">
    <source>
        <dbReference type="ARBA" id="ARBA00022679"/>
    </source>
</evidence>
<keyword evidence="6 9" id="KW-0067">ATP-binding</keyword>
<dbReference type="GO" id="GO:0106310">
    <property type="term" value="F:protein serine kinase activity"/>
    <property type="evidence" value="ECO:0007669"/>
    <property type="project" value="UniProtKB-UniRule"/>
</dbReference>
<dbReference type="SMART" id="SM00220">
    <property type="entry name" value="S_TKc"/>
    <property type="match status" value="1"/>
</dbReference>
<dbReference type="InterPro" id="IPR050117">
    <property type="entry name" value="MAPK"/>
</dbReference>
<accession>A0A0N4VNW3</accession>
<comment type="cofactor">
    <cofactor evidence="9">
        <name>Mg(2+)</name>
        <dbReference type="ChEBI" id="CHEBI:18420"/>
    </cofactor>
</comment>
<dbReference type="AlphaFoldDB" id="A0A0N4VNW3"/>
<keyword evidence="4 9" id="KW-0547">Nucleotide-binding</keyword>
<dbReference type="InterPro" id="IPR008351">
    <property type="entry name" value="MAPK_JNK"/>
</dbReference>
<evidence type="ECO:0000256" key="8">
    <source>
        <dbReference type="ARBA" id="ARBA00048312"/>
    </source>
</evidence>
<feature type="chain" id="PRO_5043123128" description="Stress-activated protein kinase JNK" evidence="10">
    <location>
        <begin position="26"/>
        <end position="421"/>
    </location>
</feature>
<keyword evidence="13" id="KW-1185">Reference proteome</keyword>
<comment type="catalytic activity">
    <reaction evidence="8">
        <text>L-seryl-[protein] + ATP = O-phospho-L-seryl-[protein] + ADP + H(+)</text>
        <dbReference type="Rhea" id="RHEA:17989"/>
        <dbReference type="Rhea" id="RHEA-COMP:9863"/>
        <dbReference type="Rhea" id="RHEA-COMP:11604"/>
        <dbReference type="ChEBI" id="CHEBI:15378"/>
        <dbReference type="ChEBI" id="CHEBI:29999"/>
        <dbReference type="ChEBI" id="CHEBI:30616"/>
        <dbReference type="ChEBI" id="CHEBI:83421"/>
        <dbReference type="ChEBI" id="CHEBI:456216"/>
        <dbReference type="EC" id="2.7.11.24"/>
    </reaction>
</comment>
<dbReference type="GO" id="GO:0005737">
    <property type="term" value="C:cytoplasm"/>
    <property type="evidence" value="ECO:0007669"/>
    <property type="project" value="UniProtKB-SubCell"/>
</dbReference>
<keyword evidence="2 9" id="KW-0597">Phosphoprotein</keyword>
<evidence type="ECO:0000313" key="13">
    <source>
        <dbReference type="Proteomes" id="UP000274131"/>
    </source>
</evidence>
<evidence type="ECO:0000256" key="10">
    <source>
        <dbReference type="SAM" id="SignalP"/>
    </source>
</evidence>
<comment type="subcellular location">
    <subcellularLocation>
        <location evidence="9">Cytoplasm</location>
    </subcellularLocation>
</comment>
<comment type="function">
    <text evidence="9">Responds to activation by environmental stress and pro-inflammatory cytokines by phosphorylating a number of transcription factors, and thus regulates transcriptional activity.</text>
</comment>
<dbReference type="Proteomes" id="UP000274131">
    <property type="component" value="Unassembled WGS sequence"/>
</dbReference>
<evidence type="ECO:0000256" key="4">
    <source>
        <dbReference type="ARBA" id="ARBA00022741"/>
    </source>
</evidence>
<dbReference type="PANTHER" id="PTHR24055">
    <property type="entry name" value="MITOGEN-ACTIVATED PROTEIN KINASE"/>
    <property type="match status" value="1"/>
</dbReference>